<protein>
    <submittedName>
        <fullName evidence="2">Uncharacterized protein</fullName>
    </submittedName>
</protein>
<accession>A0A4V4HV06</accession>
<feature type="region of interest" description="Disordered" evidence="1">
    <location>
        <begin position="45"/>
        <end position="67"/>
    </location>
</feature>
<organism evidence="2 3">
    <name type="scientific">Botrytis galanthina</name>
    <dbReference type="NCBI Taxonomy" id="278940"/>
    <lineage>
        <taxon>Eukaryota</taxon>
        <taxon>Fungi</taxon>
        <taxon>Dikarya</taxon>
        <taxon>Ascomycota</taxon>
        <taxon>Pezizomycotina</taxon>
        <taxon>Leotiomycetes</taxon>
        <taxon>Helotiales</taxon>
        <taxon>Sclerotiniaceae</taxon>
        <taxon>Botrytis</taxon>
    </lineage>
</organism>
<evidence type="ECO:0000313" key="2">
    <source>
        <dbReference type="EMBL" id="THV51426.1"/>
    </source>
</evidence>
<evidence type="ECO:0000313" key="3">
    <source>
        <dbReference type="Proteomes" id="UP000308671"/>
    </source>
</evidence>
<reference evidence="2 3" key="1">
    <citation type="submission" date="2017-12" db="EMBL/GenBank/DDBJ databases">
        <title>Comparative genomics of Botrytis spp.</title>
        <authorList>
            <person name="Valero-Jimenez C.A."/>
            <person name="Tapia P."/>
            <person name="Veloso J."/>
            <person name="Silva-Moreno E."/>
            <person name="Staats M."/>
            <person name="Valdes J.H."/>
            <person name="Van Kan J.A.L."/>
        </authorList>
    </citation>
    <scope>NUCLEOTIDE SEQUENCE [LARGE SCALE GENOMIC DNA]</scope>
    <source>
        <strain evidence="2 3">MUCL435</strain>
    </source>
</reference>
<evidence type="ECO:0000256" key="1">
    <source>
        <dbReference type="SAM" id="MobiDB-lite"/>
    </source>
</evidence>
<comment type="caution">
    <text evidence="2">The sequence shown here is derived from an EMBL/GenBank/DDBJ whole genome shotgun (WGS) entry which is preliminary data.</text>
</comment>
<gene>
    <name evidence="2" type="ORF">BGAL_0111g00140</name>
</gene>
<dbReference type="AlphaFoldDB" id="A0A4V4HV06"/>
<dbReference type="OrthoDB" id="10576844at2759"/>
<name>A0A4V4HV06_9HELO</name>
<proteinExistence type="predicted"/>
<sequence length="67" mass="7598">MVKVKVGKRSEEVHYSATWLIEKNKVHPSVEDFGFKEETLWKTSCAAGPTEEEEEAEAEAEAEDYHG</sequence>
<dbReference type="Proteomes" id="UP000308671">
    <property type="component" value="Unassembled WGS sequence"/>
</dbReference>
<feature type="compositionally biased region" description="Acidic residues" evidence="1">
    <location>
        <begin position="50"/>
        <end position="67"/>
    </location>
</feature>
<keyword evidence="3" id="KW-1185">Reference proteome</keyword>
<dbReference type="EMBL" id="PQXL01000111">
    <property type="protein sequence ID" value="THV51426.1"/>
    <property type="molecule type" value="Genomic_DNA"/>
</dbReference>